<dbReference type="eggNOG" id="COG1994">
    <property type="taxonomic scope" value="Bacteria"/>
</dbReference>
<dbReference type="GO" id="GO:0006508">
    <property type="term" value="P:proteolysis"/>
    <property type="evidence" value="ECO:0007669"/>
    <property type="project" value="UniProtKB-KW"/>
</dbReference>
<keyword evidence="4 12" id="KW-0645">Protease</keyword>
<evidence type="ECO:0000256" key="5">
    <source>
        <dbReference type="ARBA" id="ARBA00022692"/>
    </source>
</evidence>
<sequence>MWLLVLILGTITYYLIKRTIAPITNTSIWIIWLIMMTPALIWTVWYEIAEKDKSIPILLIIIPLVVCLILYLWIIGVGRVKLLPKQETEHQVLLHETENSKNGTQIIRPITAAEEKSLRECFSWRIYHLQDVNYRPQTILCHGKLKALPEKAYNSIKSNIEKVFGNRFLILFQEGLKGNHFFALVPNPHFKKEIEKPLKKPLLAFGLLLLTLLTTTMVGTFQIIGTEQELIENNFAIFLEGLPYSLGLISILGVHEFSHYLTTVRYKVAATFPYFIPIPFFLGTFGAFIQIKSPIPHRKALFDIAITGPLGGFLVTLPLLIWGISLSDVVPLPIEENVSLLNTQALDPRFSILFTILVKSVLGSHFIAGKVISLNPLAVAGYVGLIVTALNLIPVGQLDGGHIVHAMFGQKIAIMVGQLTRILMLILAMNRPEFLIWAVLLFLMPIFDQPALNDVTELDNTRDFLGLCTLTLLLLILLPVPSFLVNWLQV</sequence>
<feature type="transmembrane region" description="Helical" evidence="10">
    <location>
        <begin position="266"/>
        <end position="289"/>
    </location>
</feature>
<comment type="cofactor">
    <cofactor evidence="1">
        <name>Zn(2+)</name>
        <dbReference type="ChEBI" id="CHEBI:29105"/>
    </cofactor>
</comment>
<gene>
    <name evidence="12" type="ORF">ucyna2_00402</name>
</gene>
<feature type="transmembrane region" description="Helical" evidence="10">
    <location>
        <begin position="408"/>
        <end position="427"/>
    </location>
</feature>
<evidence type="ECO:0000259" key="11">
    <source>
        <dbReference type="Pfam" id="PF02163"/>
    </source>
</evidence>
<keyword evidence="9 10" id="KW-0472">Membrane</keyword>
<dbReference type="Pfam" id="PF02163">
    <property type="entry name" value="Peptidase_M50"/>
    <property type="match status" value="1"/>
</dbReference>
<feature type="transmembrane region" description="Helical" evidence="10">
    <location>
        <begin position="464"/>
        <end position="488"/>
    </location>
</feature>
<comment type="subcellular location">
    <subcellularLocation>
        <location evidence="2">Membrane</location>
        <topology evidence="2">Multi-pass membrane protein</topology>
    </subcellularLocation>
</comment>
<dbReference type="GO" id="GO:0008233">
    <property type="term" value="F:peptidase activity"/>
    <property type="evidence" value="ECO:0007669"/>
    <property type="project" value="UniProtKB-KW"/>
</dbReference>
<dbReference type="CDD" id="cd06160">
    <property type="entry name" value="S2P-M50_like_2"/>
    <property type="match status" value="1"/>
</dbReference>
<dbReference type="STRING" id="1527444.ucyna2_00402"/>
<evidence type="ECO:0000313" key="12">
    <source>
        <dbReference type="EMBL" id="KFF41773.1"/>
    </source>
</evidence>
<keyword evidence="5 10" id="KW-0812">Transmembrane</keyword>
<evidence type="ECO:0000256" key="10">
    <source>
        <dbReference type="SAM" id="Phobius"/>
    </source>
</evidence>
<keyword evidence="7" id="KW-0809">Transit peptide</keyword>
<reference evidence="12 13" key="1">
    <citation type="submission" date="2014-08" db="EMBL/GenBank/DDBJ databases">
        <title>Comparative genomics reveals surprising divergence of two closely related strains of uncultivated UCYN-A cyanobacteria.</title>
        <authorList>
            <person name="Bombar D."/>
            <person name="Heller P."/>
            <person name="Sanchez-Baracaldo P."/>
            <person name="Carter B.J."/>
            <person name="Zert J.P."/>
        </authorList>
    </citation>
    <scope>NUCLEOTIDE SEQUENCE [LARGE SCALE GENOMIC DNA]</scope>
</reference>
<comment type="similarity">
    <text evidence="3">Belongs to the peptidase M50B family.</text>
</comment>
<protein>
    <submittedName>
        <fullName evidence="12">Putative membrane-associated Zn-dependent protease</fullName>
    </submittedName>
</protein>
<evidence type="ECO:0000256" key="3">
    <source>
        <dbReference type="ARBA" id="ARBA00007931"/>
    </source>
</evidence>
<dbReference type="AlphaFoldDB" id="A0A086CHV9"/>
<keyword evidence="8 10" id="KW-1133">Transmembrane helix</keyword>
<evidence type="ECO:0000256" key="7">
    <source>
        <dbReference type="ARBA" id="ARBA00022946"/>
    </source>
</evidence>
<feature type="transmembrane region" description="Helical" evidence="10">
    <location>
        <begin position="235"/>
        <end position="254"/>
    </location>
</feature>
<evidence type="ECO:0000256" key="9">
    <source>
        <dbReference type="ARBA" id="ARBA00023136"/>
    </source>
</evidence>
<dbReference type="PATRIC" id="fig|1527444.3.peg.384"/>
<feature type="transmembrane region" description="Helical" evidence="10">
    <location>
        <begin position="202"/>
        <end position="223"/>
    </location>
</feature>
<dbReference type="Proteomes" id="UP000028922">
    <property type="component" value="Unassembled WGS sequence"/>
</dbReference>
<proteinExistence type="inferred from homology"/>
<evidence type="ECO:0000256" key="8">
    <source>
        <dbReference type="ARBA" id="ARBA00022989"/>
    </source>
</evidence>
<feature type="transmembrane region" description="Helical" evidence="10">
    <location>
        <begin position="28"/>
        <end position="48"/>
    </location>
</feature>
<name>A0A086CHV9_9CHRO</name>
<evidence type="ECO:0000256" key="1">
    <source>
        <dbReference type="ARBA" id="ARBA00001947"/>
    </source>
</evidence>
<dbReference type="InterPro" id="IPR008915">
    <property type="entry name" value="Peptidase_M50"/>
</dbReference>
<evidence type="ECO:0000313" key="13">
    <source>
        <dbReference type="Proteomes" id="UP000028922"/>
    </source>
</evidence>
<evidence type="ECO:0000256" key="4">
    <source>
        <dbReference type="ARBA" id="ARBA00022670"/>
    </source>
</evidence>
<organism evidence="12 13">
    <name type="scientific">Candidatus Atelocyanobacterium thalassa isolate SIO64986</name>
    <dbReference type="NCBI Taxonomy" id="1527444"/>
    <lineage>
        <taxon>Bacteria</taxon>
        <taxon>Bacillati</taxon>
        <taxon>Cyanobacteriota</taxon>
        <taxon>Cyanophyceae</taxon>
        <taxon>Oscillatoriophycideae</taxon>
        <taxon>Chroococcales</taxon>
        <taxon>Aphanothecaceae</taxon>
        <taxon>Candidatus Atelocyanobacterium</taxon>
        <taxon>Candidatus Atelocyanobacterium thalassae</taxon>
    </lineage>
</organism>
<feature type="transmembrane region" description="Helical" evidence="10">
    <location>
        <begin position="301"/>
        <end position="324"/>
    </location>
</feature>
<feature type="transmembrane region" description="Helical" evidence="10">
    <location>
        <begin position="55"/>
        <end position="75"/>
    </location>
</feature>
<feature type="transmembrane region" description="Helical" evidence="10">
    <location>
        <begin position="377"/>
        <end position="396"/>
    </location>
</feature>
<dbReference type="PANTHER" id="PTHR31412">
    <property type="entry name" value="ZINC METALLOPROTEASE EGY1"/>
    <property type="match status" value="1"/>
</dbReference>
<keyword evidence="6" id="KW-0378">Hydrolase</keyword>
<dbReference type="GO" id="GO:0016020">
    <property type="term" value="C:membrane"/>
    <property type="evidence" value="ECO:0007669"/>
    <property type="project" value="UniProtKB-SubCell"/>
</dbReference>
<dbReference type="EMBL" id="JPSP01000003">
    <property type="protein sequence ID" value="KFF41773.1"/>
    <property type="molecule type" value="Genomic_DNA"/>
</dbReference>
<dbReference type="PANTHER" id="PTHR31412:SF0">
    <property type="entry name" value="ZINC METALLOPROTEASE EGY1, CHLOROPLASTIC-RELATED"/>
    <property type="match status" value="1"/>
</dbReference>
<feature type="transmembrane region" description="Helical" evidence="10">
    <location>
        <begin position="434"/>
        <end position="452"/>
    </location>
</feature>
<feature type="domain" description="Peptidase M50" evidence="11">
    <location>
        <begin position="245"/>
        <end position="410"/>
    </location>
</feature>
<accession>A0A086CHV9</accession>
<comment type="caution">
    <text evidence="12">The sequence shown here is derived from an EMBL/GenBank/DDBJ whole genome shotgun (WGS) entry which is preliminary data.</text>
</comment>
<evidence type="ECO:0000256" key="6">
    <source>
        <dbReference type="ARBA" id="ARBA00022801"/>
    </source>
</evidence>
<dbReference type="InterPro" id="IPR044838">
    <property type="entry name" value="EGY1-like"/>
</dbReference>
<evidence type="ECO:0000256" key="2">
    <source>
        <dbReference type="ARBA" id="ARBA00004141"/>
    </source>
</evidence>